<organism evidence="7 9">
    <name type="scientific">Cyberlindnera jadinii (strain ATCC 18201 / CBS 1600 / BCRC 20928 / JCM 3617 / NBRC 0987 / NRRL Y-1542)</name>
    <name type="common">Torula yeast</name>
    <name type="synonym">Candida utilis</name>
    <dbReference type="NCBI Taxonomy" id="983966"/>
    <lineage>
        <taxon>Eukaryota</taxon>
        <taxon>Fungi</taxon>
        <taxon>Dikarya</taxon>
        <taxon>Ascomycota</taxon>
        <taxon>Saccharomycotina</taxon>
        <taxon>Saccharomycetes</taxon>
        <taxon>Phaffomycetales</taxon>
        <taxon>Phaffomycetaceae</taxon>
        <taxon>Cyberlindnera</taxon>
    </lineage>
</organism>
<protein>
    <recommendedName>
        <fullName evidence="5">Peptide-methionine (R)-S-oxide reductase</fullName>
        <ecNumber evidence="5">1.8.4.12</ecNumber>
    </recommendedName>
</protein>
<dbReference type="PANTHER" id="PTHR46081:SF8">
    <property type="entry name" value="PEPTIDE METHIONINE SULFOXIDE REDUCTASE 2"/>
    <property type="match status" value="1"/>
</dbReference>
<dbReference type="GO" id="GO:0006979">
    <property type="term" value="P:response to oxidative stress"/>
    <property type="evidence" value="ECO:0007669"/>
    <property type="project" value="InterPro"/>
</dbReference>
<dbReference type="OMA" id="YDETTDW"/>
<name>A0A0H5C3Z0_CYBJN</name>
<dbReference type="GO" id="GO:0046872">
    <property type="term" value="F:metal ion binding"/>
    <property type="evidence" value="ECO:0007669"/>
    <property type="project" value="UniProtKB-KW"/>
</dbReference>
<reference evidence="8 10" key="3">
    <citation type="journal article" date="2016" name="Proc. Natl. Acad. Sci. U.S.A.">
        <title>Comparative genomics of biotechnologically important yeasts.</title>
        <authorList>
            <person name="Riley R."/>
            <person name="Haridas S."/>
            <person name="Wolfe K.H."/>
            <person name="Lopes M.R."/>
            <person name="Hittinger C.T."/>
            <person name="Goeker M."/>
            <person name="Salamov A.A."/>
            <person name="Wisecaver J.H."/>
            <person name="Long T.M."/>
            <person name="Calvey C.H."/>
            <person name="Aerts A.L."/>
            <person name="Barry K.W."/>
            <person name="Choi C."/>
            <person name="Clum A."/>
            <person name="Coughlan A.Y."/>
            <person name="Deshpande S."/>
            <person name="Douglass A.P."/>
            <person name="Hanson S.J."/>
            <person name="Klenk H.-P."/>
            <person name="LaButti K.M."/>
            <person name="Lapidus A."/>
            <person name="Lindquist E.A."/>
            <person name="Lipzen A.M."/>
            <person name="Meier-Kolthoff J.P."/>
            <person name="Ohm R.A."/>
            <person name="Otillar R.P."/>
            <person name="Pangilinan J.L."/>
            <person name="Peng Y."/>
            <person name="Rokas A."/>
            <person name="Rosa C.A."/>
            <person name="Scheuner C."/>
            <person name="Sibirny A.A."/>
            <person name="Slot J.C."/>
            <person name="Stielow J.B."/>
            <person name="Sun H."/>
            <person name="Kurtzman C.P."/>
            <person name="Blackwell M."/>
            <person name="Grigoriev I.V."/>
            <person name="Jeffries T.W."/>
        </authorList>
    </citation>
    <scope>NUCLEOTIDE SEQUENCE [LARGE SCALE GENOMIC DNA]</scope>
    <source>
        <strain evidence="10">ATCC 18201 / CBS 1600 / BCRC 20928 / JCM 3617 / NBRC 0987 / NRRL Y-1542</strain>
        <strain evidence="8">NRRL Y-1542</strain>
    </source>
</reference>
<keyword evidence="4 5" id="KW-0560">Oxidoreductase</keyword>
<dbReference type="EC" id="1.8.4.12" evidence="5"/>
<evidence type="ECO:0000256" key="2">
    <source>
        <dbReference type="ARBA" id="ARBA00022723"/>
    </source>
</evidence>
<comment type="similarity">
    <text evidence="1 5">Belongs to the MsrB Met sulfoxide reductase family.</text>
</comment>
<dbReference type="PROSITE" id="PS51790">
    <property type="entry name" value="MSRB"/>
    <property type="match status" value="1"/>
</dbReference>
<dbReference type="NCBIfam" id="TIGR00357">
    <property type="entry name" value="peptide-methionine (R)-S-oxide reductase MsrB"/>
    <property type="match status" value="1"/>
</dbReference>
<feature type="domain" description="MsrB" evidence="6">
    <location>
        <begin position="7"/>
        <end position="129"/>
    </location>
</feature>
<keyword evidence="10" id="KW-1185">Reference proteome</keyword>
<evidence type="ECO:0000313" key="8">
    <source>
        <dbReference type="EMBL" id="ODV75666.1"/>
    </source>
</evidence>
<keyword evidence="3 5" id="KW-0862">Zinc</keyword>
<dbReference type="OrthoDB" id="44061at2759"/>
<evidence type="ECO:0000313" key="7">
    <source>
        <dbReference type="EMBL" id="CEP22765.1"/>
    </source>
</evidence>
<dbReference type="SUPFAM" id="SSF51316">
    <property type="entry name" value="Mss4-like"/>
    <property type="match status" value="1"/>
</dbReference>
<proteinExistence type="inferred from homology"/>
<evidence type="ECO:0000256" key="5">
    <source>
        <dbReference type="RuleBase" id="RU365044"/>
    </source>
</evidence>
<keyword evidence="2 5" id="KW-0479">Metal-binding</keyword>
<reference evidence="7" key="1">
    <citation type="submission" date="2014-12" db="EMBL/GenBank/DDBJ databases">
        <authorList>
            <person name="Jaenicke S."/>
        </authorList>
    </citation>
    <scope>NUCLEOTIDE SEQUENCE [LARGE SCALE GENOMIC DNA]</scope>
    <source>
        <strain evidence="7">CBS1600</strain>
    </source>
</reference>
<dbReference type="STRING" id="983966.A0A0H5C3Z0"/>
<dbReference type="GO" id="GO:0030091">
    <property type="term" value="P:protein repair"/>
    <property type="evidence" value="ECO:0007669"/>
    <property type="project" value="InterPro"/>
</dbReference>
<evidence type="ECO:0000256" key="4">
    <source>
        <dbReference type="ARBA" id="ARBA00023002"/>
    </source>
</evidence>
<comment type="cofactor">
    <cofactor evidence="5">
        <name>Zn(2+)</name>
        <dbReference type="ChEBI" id="CHEBI:29105"/>
    </cofactor>
    <text evidence="5">Binds 1 zinc ion per subunit.</text>
</comment>
<dbReference type="EMBL" id="KV453926">
    <property type="protein sequence ID" value="ODV75666.1"/>
    <property type="molecule type" value="Genomic_DNA"/>
</dbReference>
<accession>A0A0H5C3Z0</accession>
<dbReference type="Pfam" id="PF01641">
    <property type="entry name" value="SelR"/>
    <property type="match status" value="1"/>
</dbReference>
<comment type="catalytic activity">
    <reaction evidence="5">
        <text>L-methionyl-[protein] + [thioredoxin]-disulfide + H2O = L-methionyl-(R)-S-oxide-[protein] + [thioredoxin]-dithiol</text>
        <dbReference type="Rhea" id="RHEA:24164"/>
        <dbReference type="Rhea" id="RHEA-COMP:10698"/>
        <dbReference type="Rhea" id="RHEA-COMP:10700"/>
        <dbReference type="Rhea" id="RHEA-COMP:12313"/>
        <dbReference type="Rhea" id="RHEA-COMP:12314"/>
        <dbReference type="ChEBI" id="CHEBI:15377"/>
        <dbReference type="ChEBI" id="CHEBI:16044"/>
        <dbReference type="ChEBI" id="CHEBI:29950"/>
        <dbReference type="ChEBI" id="CHEBI:45764"/>
        <dbReference type="ChEBI" id="CHEBI:50058"/>
        <dbReference type="EC" id="1.8.4.12"/>
    </reaction>
</comment>
<evidence type="ECO:0000256" key="1">
    <source>
        <dbReference type="ARBA" id="ARBA00007174"/>
    </source>
</evidence>
<evidence type="ECO:0000313" key="9">
    <source>
        <dbReference type="Proteomes" id="UP000038830"/>
    </source>
</evidence>
<accession>A0A1E4S840</accession>
<gene>
    <name evidence="7" type="ORF">BN1211_3194</name>
    <name evidence="8" type="ORF">CYBJADRAFT_166371</name>
</gene>
<dbReference type="AlphaFoldDB" id="A0A0H5C3Z0"/>
<dbReference type="InterPro" id="IPR002579">
    <property type="entry name" value="Met_Sox_Rdtase_MsrB_dom"/>
</dbReference>
<reference evidence="9" key="2">
    <citation type="journal article" date="2015" name="J. Biotechnol.">
        <title>The structure of the Cyberlindnera jadinii genome and its relation to Candida utilis analyzed by the occurrence of single nucleotide polymorphisms.</title>
        <authorList>
            <person name="Rupp O."/>
            <person name="Brinkrolf K."/>
            <person name="Buerth C."/>
            <person name="Kunigo M."/>
            <person name="Schneider J."/>
            <person name="Jaenicke S."/>
            <person name="Goesmann A."/>
            <person name="Puehler A."/>
            <person name="Jaeger K.-E."/>
            <person name="Ernst J.F."/>
        </authorList>
    </citation>
    <scope>NUCLEOTIDE SEQUENCE [LARGE SCALE GENOMIC DNA]</scope>
    <source>
        <strain evidence="9">ATCC 18201 / CBS 1600 / BCRC 20928 / JCM 3617 / NBRC 0987 / NRRL Y-1542</strain>
    </source>
</reference>
<evidence type="ECO:0000256" key="3">
    <source>
        <dbReference type="ARBA" id="ARBA00022833"/>
    </source>
</evidence>
<dbReference type="InterPro" id="IPR028427">
    <property type="entry name" value="Met_Sox_Rdtase_MsrB"/>
</dbReference>
<sequence length="130" mass="14520">MSVKKTESQWRAQLSPLQFAVLRQSATEPSGLSRLQDGSNGVYHCVGCDNPLYKADQKFNSGCGWPSFYEEIPGSIRLLEDNSHGMQRTEMRCSRCDGHLGHVFKGEGFGGDKDERHCVNGIVLQFKPLE</sequence>
<dbReference type="PANTHER" id="PTHR46081">
    <property type="entry name" value="PEPTIDE METHIONINE SULFOXIDE REDUCTASE 2"/>
    <property type="match status" value="1"/>
</dbReference>
<dbReference type="InterPro" id="IPR011057">
    <property type="entry name" value="Mss4-like_sf"/>
</dbReference>
<dbReference type="EMBL" id="CDQK01000003">
    <property type="protein sequence ID" value="CEP22765.1"/>
    <property type="molecule type" value="Genomic_DNA"/>
</dbReference>
<dbReference type="Proteomes" id="UP000038830">
    <property type="component" value="Unassembled WGS sequence"/>
</dbReference>
<dbReference type="GO" id="GO:0033743">
    <property type="term" value="F:peptide-methionine (R)-S-oxide reductase activity"/>
    <property type="evidence" value="ECO:0007669"/>
    <property type="project" value="UniProtKB-EC"/>
</dbReference>
<dbReference type="Gene3D" id="2.170.150.20">
    <property type="entry name" value="Peptide methionine sulfoxide reductase"/>
    <property type="match status" value="1"/>
</dbReference>
<evidence type="ECO:0000259" key="6">
    <source>
        <dbReference type="PROSITE" id="PS51790"/>
    </source>
</evidence>
<dbReference type="Proteomes" id="UP000094389">
    <property type="component" value="Unassembled WGS sequence"/>
</dbReference>
<evidence type="ECO:0000313" key="10">
    <source>
        <dbReference type="Proteomes" id="UP000094389"/>
    </source>
</evidence>